<name>A0A7S3UY42_HETAK</name>
<feature type="region of interest" description="Disordered" evidence="1">
    <location>
        <begin position="120"/>
        <end position="190"/>
    </location>
</feature>
<protein>
    <submittedName>
        <fullName evidence="2">Uncharacterized protein</fullName>
    </submittedName>
</protein>
<dbReference type="Gene3D" id="3.60.10.10">
    <property type="entry name" value="Endonuclease/exonuclease/phosphatase"/>
    <property type="match status" value="1"/>
</dbReference>
<evidence type="ECO:0000256" key="1">
    <source>
        <dbReference type="SAM" id="MobiDB-lite"/>
    </source>
</evidence>
<sequence>MNESRYTISTTLAPSRGKKGRAAPGGARQVCGVNAVGDGPWSPLSAPVRTTPLEFGALPRGVLKDVPTLQLDQHQAAAAAEAAAAAREGLRFDRAGHVRIEGFADRLQADRHTWVSLSGLTPRYASGQPNRLAGPVRSPPKDQAPPGFQPVEVLKVDPAEVESDSDDEGRRGSRPTDLEGRTDTGLGQRDPLQEHCLNLRSAYASYGPLGEPALTAATHRGCGALDYVFYSWEGLRPVQLLSIPEFEEFNGVDPRALMMEVDDTYETLPSWCDDTNSITSMRTIHTADDSNVQVSTTNLDAHNYMGEWVPFIRENPLKAQHLIPNSIFPSDHISIKAVLEYIHPQLATTTNSMGRRVTNQQDRQSMKSEDEIEQAEAFLHHKLSKMGV</sequence>
<accession>A0A7S3UY42</accession>
<organism evidence="2">
    <name type="scientific">Heterosigma akashiwo</name>
    <name type="common">Chromophytic alga</name>
    <name type="synonym">Heterosigma carterae</name>
    <dbReference type="NCBI Taxonomy" id="2829"/>
    <lineage>
        <taxon>Eukaryota</taxon>
        <taxon>Sar</taxon>
        <taxon>Stramenopiles</taxon>
        <taxon>Ochrophyta</taxon>
        <taxon>Raphidophyceae</taxon>
        <taxon>Chattonellales</taxon>
        <taxon>Chattonellaceae</taxon>
        <taxon>Heterosigma</taxon>
    </lineage>
</organism>
<gene>
    <name evidence="2" type="ORF">HAKA00212_LOCUS5092</name>
</gene>
<feature type="region of interest" description="Disordered" evidence="1">
    <location>
        <begin position="1"/>
        <end position="26"/>
    </location>
</feature>
<reference evidence="2" key="1">
    <citation type="submission" date="2021-01" db="EMBL/GenBank/DDBJ databases">
        <authorList>
            <person name="Corre E."/>
            <person name="Pelletier E."/>
            <person name="Niang G."/>
            <person name="Scheremetjew M."/>
            <person name="Finn R."/>
            <person name="Kale V."/>
            <person name="Holt S."/>
            <person name="Cochrane G."/>
            <person name="Meng A."/>
            <person name="Brown T."/>
            <person name="Cohen L."/>
        </authorList>
    </citation>
    <scope>NUCLEOTIDE SEQUENCE</scope>
    <source>
        <strain evidence="2">CCMP3107</strain>
    </source>
</reference>
<dbReference type="AlphaFoldDB" id="A0A7S3UY42"/>
<dbReference type="EMBL" id="HBIU01011574">
    <property type="protein sequence ID" value="CAE0626417.1"/>
    <property type="molecule type" value="Transcribed_RNA"/>
</dbReference>
<feature type="compositionally biased region" description="Basic and acidic residues" evidence="1">
    <location>
        <begin position="168"/>
        <end position="182"/>
    </location>
</feature>
<evidence type="ECO:0000313" key="2">
    <source>
        <dbReference type="EMBL" id="CAE0626417.1"/>
    </source>
</evidence>
<proteinExistence type="predicted"/>
<feature type="compositionally biased region" description="Polar residues" evidence="1">
    <location>
        <begin position="1"/>
        <end position="13"/>
    </location>
</feature>
<dbReference type="InterPro" id="IPR036691">
    <property type="entry name" value="Endo/exonu/phosph_ase_sf"/>
</dbReference>